<dbReference type="EMBL" id="FQZY01000045">
    <property type="protein sequence ID" value="SHK37915.1"/>
    <property type="molecule type" value="Genomic_DNA"/>
</dbReference>
<proteinExistence type="predicted"/>
<evidence type="ECO:0000256" key="3">
    <source>
        <dbReference type="ARBA" id="ARBA00023163"/>
    </source>
</evidence>
<organism evidence="5 6">
    <name type="scientific">Hespellia stercorisuis DSM 15480</name>
    <dbReference type="NCBI Taxonomy" id="1121950"/>
    <lineage>
        <taxon>Bacteria</taxon>
        <taxon>Bacillati</taxon>
        <taxon>Bacillota</taxon>
        <taxon>Clostridia</taxon>
        <taxon>Lachnospirales</taxon>
        <taxon>Lachnospiraceae</taxon>
        <taxon>Hespellia</taxon>
    </lineage>
</organism>
<accession>A0A1M6RZL3</accession>
<gene>
    <name evidence="5" type="ORF">SAMN02745243_02817</name>
</gene>
<dbReference type="PROSITE" id="PS50995">
    <property type="entry name" value="HTH_MARR_2"/>
    <property type="match status" value="1"/>
</dbReference>
<dbReference type="SMART" id="SM00347">
    <property type="entry name" value="HTH_MARR"/>
    <property type="match status" value="1"/>
</dbReference>
<name>A0A1M6RZL3_9FIRM</name>
<dbReference type="OrthoDB" id="384891at2"/>
<keyword evidence="2 5" id="KW-0238">DNA-binding</keyword>
<keyword evidence="6" id="KW-1185">Reference proteome</keyword>
<dbReference type="InterPro" id="IPR000835">
    <property type="entry name" value="HTH_MarR-typ"/>
</dbReference>
<keyword evidence="3" id="KW-0804">Transcription</keyword>
<evidence type="ECO:0000313" key="5">
    <source>
        <dbReference type="EMBL" id="SHK37915.1"/>
    </source>
</evidence>
<dbReference type="GO" id="GO:0003677">
    <property type="term" value="F:DNA binding"/>
    <property type="evidence" value="ECO:0007669"/>
    <property type="project" value="UniProtKB-KW"/>
</dbReference>
<evidence type="ECO:0000313" key="6">
    <source>
        <dbReference type="Proteomes" id="UP000184301"/>
    </source>
</evidence>
<evidence type="ECO:0000259" key="4">
    <source>
        <dbReference type="PROSITE" id="PS50995"/>
    </source>
</evidence>
<dbReference type="SUPFAM" id="SSF46785">
    <property type="entry name" value="Winged helix' DNA-binding domain"/>
    <property type="match status" value="1"/>
</dbReference>
<dbReference type="PANTHER" id="PTHR42756:SF1">
    <property type="entry name" value="TRANSCRIPTIONAL REPRESSOR OF EMRAB OPERON"/>
    <property type="match status" value="1"/>
</dbReference>
<evidence type="ECO:0000256" key="2">
    <source>
        <dbReference type="ARBA" id="ARBA00023125"/>
    </source>
</evidence>
<dbReference type="Proteomes" id="UP000184301">
    <property type="component" value="Unassembled WGS sequence"/>
</dbReference>
<dbReference type="InterPro" id="IPR036388">
    <property type="entry name" value="WH-like_DNA-bd_sf"/>
</dbReference>
<sequence>MISLTQSAARYVSKLSNKLRRKLDAFSSRKEFSGSQGRTLHFLLAQTEDIFQKDIEEEYSIRPSTATELLKQMEKNGLIVRESVAYDNRLKKIVVTEKALSYKRQVVEDLTTLEETLVKDIPEADLQVFFRVIEKMMDNLSE</sequence>
<dbReference type="Pfam" id="PF12802">
    <property type="entry name" value="MarR_2"/>
    <property type="match status" value="1"/>
</dbReference>
<protein>
    <submittedName>
        <fullName evidence="5">DNA-binding transcriptional regulator, MarR family</fullName>
    </submittedName>
</protein>
<reference evidence="5 6" key="1">
    <citation type="submission" date="2016-11" db="EMBL/GenBank/DDBJ databases">
        <authorList>
            <person name="Jaros S."/>
            <person name="Januszkiewicz K."/>
            <person name="Wedrychowicz H."/>
        </authorList>
    </citation>
    <scope>NUCLEOTIDE SEQUENCE [LARGE SCALE GENOMIC DNA]</scope>
    <source>
        <strain evidence="5 6">DSM 15480</strain>
    </source>
</reference>
<dbReference type="AlphaFoldDB" id="A0A1M6RZL3"/>
<dbReference type="GO" id="GO:0003700">
    <property type="term" value="F:DNA-binding transcription factor activity"/>
    <property type="evidence" value="ECO:0007669"/>
    <property type="project" value="InterPro"/>
</dbReference>
<evidence type="ECO:0000256" key="1">
    <source>
        <dbReference type="ARBA" id="ARBA00023015"/>
    </source>
</evidence>
<dbReference type="PANTHER" id="PTHR42756">
    <property type="entry name" value="TRANSCRIPTIONAL REGULATOR, MARR"/>
    <property type="match status" value="1"/>
</dbReference>
<keyword evidence="1" id="KW-0805">Transcription regulation</keyword>
<dbReference type="Gene3D" id="1.10.10.10">
    <property type="entry name" value="Winged helix-like DNA-binding domain superfamily/Winged helix DNA-binding domain"/>
    <property type="match status" value="1"/>
</dbReference>
<feature type="domain" description="HTH marR-type" evidence="4">
    <location>
        <begin position="5"/>
        <end position="138"/>
    </location>
</feature>
<dbReference type="InterPro" id="IPR036390">
    <property type="entry name" value="WH_DNA-bd_sf"/>
</dbReference>
<dbReference type="STRING" id="1121950.SAMN02745243_02817"/>